<dbReference type="RefSeq" id="WP_019421290.1">
    <property type="nucleotide sequence ID" value="NZ_JAJNBZ010000009.1"/>
</dbReference>
<dbReference type="SUPFAM" id="SSF53822">
    <property type="entry name" value="Periplasmic binding protein-like I"/>
    <property type="match status" value="1"/>
</dbReference>
<evidence type="ECO:0000256" key="2">
    <source>
        <dbReference type="ARBA" id="ARBA00023015"/>
    </source>
</evidence>
<dbReference type="PRINTS" id="PR00036">
    <property type="entry name" value="HTHLACI"/>
</dbReference>
<dbReference type="PROSITE" id="PS50932">
    <property type="entry name" value="HTH_LACI_2"/>
    <property type="match status" value="1"/>
</dbReference>
<organism evidence="6 7">
    <name type="scientific">Paenibacillus profundus</name>
    <dbReference type="NCBI Taxonomy" id="1173085"/>
    <lineage>
        <taxon>Bacteria</taxon>
        <taxon>Bacillati</taxon>
        <taxon>Bacillota</taxon>
        <taxon>Bacilli</taxon>
        <taxon>Bacillales</taxon>
        <taxon>Paenibacillaceae</taxon>
        <taxon>Paenibacillus</taxon>
    </lineage>
</organism>
<dbReference type="InterPro" id="IPR028082">
    <property type="entry name" value="Peripla_BP_I"/>
</dbReference>
<evidence type="ECO:0000256" key="1">
    <source>
        <dbReference type="ARBA" id="ARBA00022491"/>
    </source>
</evidence>
<keyword evidence="3" id="KW-0238">DNA-binding</keyword>
<dbReference type="EMBL" id="JAJNBZ010000009">
    <property type="protein sequence ID" value="MCE5170288.1"/>
    <property type="molecule type" value="Genomic_DNA"/>
</dbReference>
<evidence type="ECO:0000256" key="3">
    <source>
        <dbReference type="ARBA" id="ARBA00023125"/>
    </source>
</evidence>
<dbReference type="Pfam" id="PF00356">
    <property type="entry name" value="LacI"/>
    <property type="match status" value="1"/>
</dbReference>
<dbReference type="PANTHER" id="PTHR30146">
    <property type="entry name" value="LACI-RELATED TRANSCRIPTIONAL REPRESSOR"/>
    <property type="match status" value="1"/>
</dbReference>
<comment type="caution">
    <text evidence="6">The sequence shown here is derived from an EMBL/GenBank/DDBJ whole genome shotgun (WGS) entry which is preliminary data.</text>
</comment>
<keyword evidence="2" id="KW-0805">Transcription regulation</keyword>
<dbReference type="Gene3D" id="3.40.50.2300">
    <property type="match status" value="2"/>
</dbReference>
<dbReference type="InterPro" id="IPR010982">
    <property type="entry name" value="Lambda_DNA-bd_dom_sf"/>
</dbReference>
<feature type="domain" description="HTH lacI-type" evidence="5">
    <location>
        <begin position="2"/>
        <end position="56"/>
    </location>
</feature>
<keyword evidence="1" id="KW-0678">Repressor</keyword>
<reference evidence="6 7" key="1">
    <citation type="submission" date="2021-11" db="EMBL/GenBank/DDBJ databases">
        <title>Draft genome sequence of Paenibacillus profundus YoMME, a new Gram-positive bacteria with exoelectrogenic properties.</title>
        <authorList>
            <person name="Hubenova Y."/>
            <person name="Hubenova E."/>
            <person name="Manasiev Y."/>
            <person name="Peykov S."/>
            <person name="Mitov M."/>
        </authorList>
    </citation>
    <scope>NUCLEOTIDE SEQUENCE [LARGE SCALE GENOMIC DNA]</scope>
    <source>
        <strain evidence="6 7">YoMME</strain>
    </source>
</reference>
<protein>
    <submittedName>
        <fullName evidence="6">LacI family transcriptional regulator</fullName>
    </submittedName>
</protein>
<sequence>MATIKDVSRLAGVSVATVSRVLNQNGYVHEDTEKKVLNAIRELNYIPNDVARSLTKKSAKMLALIVPDITNPFFNELARAVEKVTQLYGYATILCNSDDTPANEKQYIHALKQKYIDGFILATNTLSPEEIQQLDVPVVMLDRTISSTIPTVASDNREGARMAVQFLLNQGCRTIAHIRGPLELSIADERCQGYLDEVGQADWFQPDLIVNGDFNLHHAADAIHELLDRHPDIDGIFAGNDIMAMGALRAVQKRGVAVPDAMQIVGYDGITLGGMVYPELTTVAQPIYEMGLLAARMLIKLIEKKPLDVMHYKLDVELVQRGTTRGSANQP</sequence>
<dbReference type="InterPro" id="IPR000843">
    <property type="entry name" value="HTH_LacI"/>
</dbReference>
<keyword evidence="4" id="KW-0804">Transcription</keyword>
<dbReference type="SMART" id="SM00354">
    <property type="entry name" value="HTH_LACI"/>
    <property type="match status" value="1"/>
</dbReference>
<gene>
    <name evidence="6" type="ORF">LQV63_13310</name>
</gene>
<evidence type="ECO:0000256" key="4">
    <source>
        <dbReference type="ARBA" id="ARBA00023163"/>
    </source>
</evidence>
<name>A0ABS8YIK3_9BACL</name>
<keyword evidence="7" id="KW-1185">Reference proteome</keyword>
<accession>A0ABS8YIK3</accession>
<dbReference type="PANTHER" id="PTHR30146:SF95">
    <property type="entry name" value="RIBOSE OPERON REPRESSOR"/>
    <property type="match status" value="1"/>
</dbReference>
<evidence type="ECO:0000259" key="5">
    <source>
        <dbReference type="PROSITE" id="PS50932"/>
    </source>
</evidence>
<dbReference type="InterPro" id="IPR001761">
    <property type="entry name" value="Peripla_BP/Lac1_sug-bd_dom"/>
</dbReference>
<dbReference type="Gene3D" id="1.10.260.40">
    <property type="entry name" value="lambda repressor-like DNA-binding domains"/>
    <property type="match status" value="1"/>
</dbReference>
<dbReference type="CDD" id="cd06291">
    <property type="entry name" value="PBP1_Qymf-like"/>
    <property type="match status" value="1"/>
</dbReference>
<dbReference type="CDD" id="cd01392">
    <property type="entry name" value="HTH_LacI"/>
    <property type="match status" value="1"/>
</dbReference>
<dbReference type="Proteomes" id="UP001199916">
    <property type="component" value="Unassembled WGS sequence"/>
</dbReference>
<proteinExistence type="predicted"/>
<evidence type="ECO:0000313" key="7">
    <source>
        <dbReference type="Proteomes" id="UP001199916"/>
    </source>
</evidence>
<dbReference type="SUPFAM" id="SSF47413">
    <property type="entry name" value="lambda repressor-like DNA-binding domains"/>
    <property type="match status" value="1"/>
</dbReference>
<evidence type="ECO:0000313" key="6">
    <source>
        <dbReference type="EMBL" id="MCE5170288.1"/>
    </source>
</evidence>
<dbReference type="Pfam" id="PF00532">
    <property type="entry name" value="Peripla_BP_1"/>
    <property type="match status" value="1"/>
</dbReference>